<sequence length="111" mass="12348">VSAQRFLGLVYLTGKGVKRDDKAARHWLLQAAKQGDVMAQYNLGLVLAYGRGGGEDFTQAVKWLKKASKPQPIKLKPIDALGQSLHQGFKVADKWYQKAAEQDAELVLVRR</sequence>
<dbReference type="Gene3D" id="1.25.40.10">
    <property type="entry name" value="Tetratricopeptide repeat domain"/>
    <property type="match status" value="1"/>
</dbReference>
<evidence type="ECO:0008006" key="2">
    <source>
        <dbReference type="Google" id="ProtNLM"/>
    </source>
</evidence>
<dbReference type="SMART" id="SM00671">
    <property type="entry name" value="SEL1"/>
    <property type="match status" value="2"/>
</dbReference>
<dbReference type="PANTHER" id="PTHR11102">
    <property type="entry name" value="SEL-1-LIKE PROTEIN"/>
    <property type="match status" value="1"/>
</dbReference>
<dbReference type="InterPro" id="IPR006597">
    <property type="entry name" value="Sel1-like"/>
</dbReference>
<dbReference type="InterPro" id="IPR011990">
    <property type="entry name" value="TPR-like_helical_dom_sf"/>
</dbReference>
<organism evidence="1">
    <name type="scientific">hydrothermal vent metagenome</name>
    <dbReference type="NCBI Taxonomy" id="652676"/>
    <lineage>
        <taxon>unclassified sequences</taxon>
        <taxon>metagenomes</taxon>
        <taxon>ecological metagenomes</taxon>
    </lineage>
</organism>
<name>A0A3B0WRG7_9ZZZZ</name>
<dbReference type="SUPFAM" id="SSF81901">
    <property type="entry name" value="HCP-like"/>
    <property type="match status" value="1"/>
</dbReference>
<dbReference type="PANTHER" id="PTHR11102:SF160">
    <property type="entry name" value="ERAD-ASSOCIATED E3 UBIQUITIN-PROTEIN LIGASE COMPONENT HRD3"/>
    <property type="match status" value="1"/>
</dbReference>
<reference evidence="1" key="1">
    <citation type="submission" date="2018-06" db="EMBL/GenBank/DDBJ databases">
        <authorList>
            <person name="Zhirakovskaya E."/>
        </authorList>
    </citation>
    <scope>NUCLEOTIDE SEQUENCE</scope>
</reference>
<dbReference type="AlphaFoldDB" id="A0A3B0WRG7"/>
<proteinExistence type="predicted"/>
<feature type="non-terminal residue" evidence="1">
    <location>
        <position position="1"/>
    </location>
</feature>
<dbReference type="InterPro" id="IPR050767">
    <property type="entry name" value="Sel1_AlgK"/>
</dbReference>
<dbReference type="Pfam" id="PF08238">
    <property type="entry name" value="Sel1"/>
    <property type="match status" value="3"/>
</dbReference>
<evidence type="ECO:0000313" key="1">
    <source>
        <dbReference type="EMBL" id="VAW46324.1"/>
    </source>
</evidence>
<dbReference type="EMBL" id="UOFB01000132">
    <property type="protein sequence ID" value="VAW46324.1"/>
    <property type="molecule type" value="Genomic_DNA"/>
</dbReference>
<protein>
    <recommendedName>
        <fullName evidence="2">TETRATRICOPEPTIDE REPEAT FAMILY PROTEIN</fullName>
    </recommendedName>
</protein>
<accession>A0A3B0WRG7</accession>
<gene>
    <name evidence="1" type="ORF">MNBD_GAMMA04-1281</name>
</gene>